<name>X1E0Y3_9ZZZZ</name>
<comment type="caution">
    <text evidence="1">The sequence shown here is derived from an EMBL/GenBank/DDBJ whole genome shotgun (WGS) entry which is preliminary data.</text>
</comment>
<dbReference type="AlphaFoldDB" id="X1E0Y3"/>
<proteinExistence type="predicted"/>
<accession>X1E0Y3</accession>
<reference evidence="1" key="1">
    <citation type="journal article" date="2014" name="Front. Microbiol.">
        <title>High frequency of phylogenetically diverse reductive dehalogenase-homologous genes in deep subseafloor sedimentary metagenomes.</title>
        <authorList>
            <person name="Kawai M."/>
            <person name="Futagami T."/>
            <person name="Toyoda A."/>
            <person name="Takaki Y."/>
            <person name="Nishi S."/>
            <person name="Hori S."/>
            <person name="Arai W."/>
            <person name="Tsubouchi T."/>
            <person name="Morono Y."/>
            <person name="Uchiyama I."/>
            <person name="Ito T."/>
            <person name="Fujiyama A."/>
            <person name="Inagaki F."/>
            <person name="Takami H."/>
        </authorList>
    </citation>
    <scope>NUCLEOTIDE SEQUENCE</scope>
    <source>
        <strain evidence="1">Expedition CK06-06</strain>
    </source>
</reference>
<sequence length="68" mass="7355">MSTPKVKADTTFVPPNPPVCPHCGEELKCDCKKKVTILRINPVSDEPTFAVVEGNAAREAQSTSEVSR</sequence>
<protein>
    <submittedName>
        <fullName evidence="1">Uncharacterized protein</fullName>
    </submittedName>
</protein>
<dbReference type="EMBL" id="BART01025555">
    <property type="protein sequence ID" value="GAH02323.1"/>
    <property type="molecule type" value="Genomic_DNA"/>
</dbReference>
<evidence type="ECO:0000313" key="1">
    <source>
        <dbReference type="EMBL" id="GAH02323.1"/>
    </source>
</evidence>
<organism evidence="1">
    <name type="scientific">marine sediment metagenome</name>
    <dbReference type="NCBI Taxonomy" id="412755"/>
    <lineage>
        <taxon>unclassified sequences</taxon>
        <taxon>metagenomes</taxon>
        <taxon>ecological metagenomes</taxon>
    </lineage>
</organism>
<gene>
    <name evidence="1" type="ORF">S01H4_45839</name>
</gene>